<dbReference type="Gene3D" id="2.80.10.50">
    <property type="match status" value="1"/>
</dbReference>
<evidence type="ECO:0000259" key="3">
    <source>
        <dbReference type="PROSITE" id="PS50919"/>
    </source>
</evidence>
<sequence length="350" mass="40946">MGFPKYDGNIHPDEWINDIQKYLEFKYNTNDNDYYLNAISLVDPTIKLPTEINNIENLRNALKEDISFTVFKNTNERMLQSLKYIPEREGGKTSNFISNFRKLCYNAEINDIEEQKKYLYRSLPMKHFDYVSNEFYKKMKNVNSINELIKEFEDIILEESKLIKNGSIVALKHVATGKYLTSINNLNYTTGSKGQLVFIGSPEPYPNSLWKIKFNKELATYADTFITLQHIKSEKFIGVNNNHNNYYGRFDYYDSPVTKHTEVSCNGNSYRLLDWKLNHSKSENHQGYLKSGDNINLYIKKNDNDEFLRSHDVQFTIGNDAFQEMICHNERLGGNDEHFFICTFFSGVLS</sequence>
<dbReference type="InterPro" id="IPR036300">
    <property type="entry name" value="MIR_dom_sf"/>
</dbReference>
<accession>A0A397SQZ1</accession>
<evidence type="ECO:0000256" key="2">
    <source>
        <dbReference type="ARBA" id="ARBA00022737"/>
    </source>
</evidence>
<dbReference type="CDD" id="cd23263">
    <property type="entry name" value="beta-trefoil_MIR"/>
    <property type="match status" value="1"/>
</dbReference>
<dbReference type="Proteomes" id="UP000265703">
    <property type="component" value="Unassembled WGS sequence"/>
</dbReference>
<dbReference type="AlphaFoldDB" id="A0A397SQZ1"/>
<feature type="domain" description="MIR" evidence="3">
    <location>
        <begin position="160"/>
        <end position="215"/>
    </location>
</feature>
<evidence type="ECO:0000313" key="4">
    <source>
        <dbReference type="EMBL" id="RIA88543.1"/>
    </source>
</evidence>
<comment type="caution">
    <text evidence="4">The sequence shown here is derived from an EMBL/GenBank/DDBJ whole genome shotgun (WGS) entry which is preliminary data.</text>
</comment>
<dbReference type="InterPro" id="IPR016093">
    <property type="entry name" value="MIR_motif"/>
</dbReference>
<dbReference type="OrthoDB" id="2312927at2759"/>
<evidence type="ECO:0000313" key="5">
    <source>
        <dbReference type="Proteomes" id="UP000265703"/>
    </source>
</evidence>
<keyword evidence="2" id="KW-0677">Repeat</keyword>
<dbReference type="SUPFAM" id="SSF82109">
    <property type="entry name" value="MIR domain"/>
    <property type="match status" value="1"/>
</dbReference>
<evidence type="ECO:0000256" key="1">
    <source>
        <dbReference type="ARBA" id="ARBA00022729"/>
    </source>
</evidence>
<dbReference type="PANTHER" id="PTHR46809">
    <property type="entry name" value="STROMAL CELL-DERIVED FACTOR 2-LIKE PROTEIN"/>
    <property type="match status" value="1"/>
</dbReference>
<dbReference type="EMBL" id="QKYT01000258">
    <property type="protein sequence ID" value="RIA88543.1"/>
    <property type="molecule type" value="Genomic_DNA"/>
</dbReference>
<reference evidence="4 5" key="1">
    <citation type="submission" date="2018-06" db="EMBL/GenBank/DDBJ databases">
        <title>Comparative genomics reveals the genomic features of Rhizophagus irregularis, R. cerebriforme, R. diaphanum and Gigaspora rosea, and their symbiotic lifestyle signature.</title>
        <authorList>
            <person name="Morin E."/>
            <person name="San Clemente H."/>
            <person name="Chen E.C.H."/>
            <person name="De La Providencia I."/>
            <person name="Hainaut M."/>
            <person name="Kuo A."/>
            <person name="Kohler A."/>
            <person name="Murat C."/>
            <person name="Tang N."/>
            <person name="Roy S."/>
            <person name="Loubradou J."/>
            <person name="Henrissat B."/>
            <person name="Grigoriev I.V."/>
            <person name="Corradi N."/>
            <person name="Roux C."/>
            <person name="Martin F.M."/>
        </authorList>
    </citation>
    <scope>NUCLEOTIDE SEQUENCE [LARGE SCALE GENOMIC DNA]</scope>
    <source>
        <strain evidence="4 5">DAOM 227022</strain>
    </source>
</reference>
<gene>
    <name evidence="4" type="ORF">C1645_806736</name>
</gene>
<organism evidence="4 5">
    <name type="scientific">Glomus cerebriforme</name>
    <dbReference type="NCBI Taxonomy" id="658196"/>
    <lineage>
        <taxon>Eukaryota</taxon>
        <taxon>Fungi</taxon>
        <taxon>Fungi incertae sedis</taxon>
        <taxon>Mucoromycota</taxon>
        <taxon>Glomeromycotina</taxon>
        <taxon>Glomeromycetes</taxon>
        <taxon>Glomerales</taxon>
        <taxon>Glomeraceae</taxon>
        <taxon>Glomus</taxon>
    </lineage>
</organism>
<protein>
    <recommendedName>
        <fullName evidence="3">MIR domain-containing protein</fullName>
    </recommendedName>
</protein>
<keyword evidence="5" id="KW-1185">Reference proteome</keyword>
<name>A0A397SQZ1_9GLOM</name>
<dbReference type="PROSITE" id="PS50919">
    <property type="entry name" value="MIR"/>
    <property type="match status" value="1"/>
</dbReference>
<proteinExistence type="predicted"/>
<dbReference type="PANTHER" id="PTHR46809:SF2">
    <property type="entry name" value="GH21273P"/>
    <property type="match status" value="1"/>
</dbReference>
<keyword evidence="1" id="KW-0732">Signal</keyword>